<dbReference type="Gene3D" id="2.60.120.10">
    <property type="entry name" value="Jelly Rolls"/>
    <property type="match status" value="1"/>
</dbReference>
<dbReference type="InterPro" id="IPR011051">
    <property type="entry name" value="RmlC_Cupin_sf"/>
</dbReference>
<keyword evidence="8" id="KW-0560">Oxidoreductase</keyword>
<evidence type="ECO:0000313" key="16">
    <source>
        <dbReference type="Proteomes" id="UP000469558"/>
    </source>
</evidence>
<organism evidence="15 16">
    <name type="scientific">Lachnellula suecica</name>
    <dbReference type="NCBI Taxonomy" id="602035"/>
    <lineage>
        <taxon>Eukaryota</taxon>
        <taxon>Fungi</taxon>
        <taxon>Dikarya</taxon>
        <taxon>Ascomycota</taxon>
        <taxon>Pezizomycotina</taxon>
        <taxon>Leotiomycetes</taxon>
        <taxon>Helotiales</taxon>
        <taxon>Lachnaceae</taxon>
        <taxon>Lachnellula</taxon>
    </lineage>
</organism>
<comment type="caution">
    <text evidence="15">The sequence shown here is derived from an EMBL/GenBank/DDBJ whole genome shotgun (WGS) entry which is preliminary data.</text>
</comment>
<proteinExistence type="inferred from homology"/>
<dbReference type="Pfam" id="PF20510">
    <property type="entry name" value="HgmA_N"/>
    <property type="match status" value="1"/>
</dbReference>
<comment type="similarity">
    <text evidence="3">Belongs to the homogentisate dioxygenase family.</text>
</comment>
<dbReference type="GO" id="GO:0046872">
    <property type="term" value="F:metal ion binding"/>
    <property type="evidence" value="ECO:0007669"/>
    <property type="project" value="UniProtKB-KW"/>
</dbReference>
<comment type="cofactor">
    <cofactor evidence="1 12">
        <name>Fe cation</name>
        <dbReference type="ChEBI" id="CHEBI:24875"/>
    </cofactor>
</comment>
<dbReference type="CDD" id="cd07000">
    <property type="entry name" value="cupin_HGO_N"/>
    <property type="match status" value="1"/>
</dbReference>
<dbReference type="GO" id="GO:0004411">
    <property type="term" value="F:homogentisate 1,2-dioxygenase activity"/>
    <property type="evidence" value="ECO:0007669"/>
    <property type="project" value="UniProtKB-EC"/>
</dbReference>
<keyword evidence="5 12" id="KW-0479">Metal-binding</keyword>
<sequence>MPSHITNPREYQDIFHWAETQQDGAIPSFAKRKNDPYEVYTKSVHVETMALTSFSTNLVLEINVNHISFESEAIPGTIPQGQNNPRCVRFGLYTEQMTSSAFVAPRASNKNAWLYRVRPAVAHEGFTDLPDNKDMESNFMPMNSAVHVSPTQLAWLPFDIPTEGGVDFISGMKTVAGSGEPTLREGIATHVYTANTSMTQKAFVNSDGDFLIVPQQGALDIQTEFGPLFVQPGEICVISRGQRFRVELPDGPSRGYILEVWGSNFELPELGPLGANGLANTRDFLTPKAKYEVKKERWEIVYKLAGKFFSSTQGHSPFDVVGWHGNYSFKVPYKYDLTKFVNVGSISVDHIDPSIFCVLTAKSRDPTAPLADFLIFSPRWDVASHTYRPPYYHRNVASELMGLIYGEYGGRSDEFQPGSVSFECGNVPHGVAYNEFKAASENPPPEMQISKGAIAIMFESCRPFTISDYAWKSEKRHEHEPKMWDDLVDNFSSHQKEIDEILSKAAKGMTIHNGNGNGHHV</sequence>
<feature type="binding site" evidence="12">
    <location>
        <position position="429"/>
    </location>
    <ligand>
        <name>Fe cation</name>
        <dbReference type="ChEBI" id="CHEBI:24875"/>
    </ligand>
</feature>
<dbReference type="InterPro" id="IPR046452">
    <property type="entry name" value="HgmA_N"/>
</dbReference>
<evidence type="ECO:0000256" key="1">
    <source>
        <dbReference type="ARBA" id="ARBA00001962"/>
    </source>
</evidence>
<keyword evidence="10" id="KW-0585">Phenylalanine catabolism</keyword>
<dbReference type="GO" id="GO:0006559">
    <property type="term" value="P:L-phenylalanine catabolic process"/>
    <property type="evidence" value="ECO:0007669"/>
    <property type="project" value="UniProtKB-KW"/>
</dbReference>
<evidence type="ECO:0000256" key="4">
    <source>
        <dbReference type="ARBA" id="ARBA00013127"/>
    </source>
</evidence>
<dbReference type="OrthoDB" id="1689029at2759"/>
<dbReference type="SUPFAM" id="SSF51182">
    <property type="entry name" value="RmlC-like cupins"/>
    <property type="match status" value="1"/>
</dbReference>
<keyword evidence="16" id="KW-1185">Reference proteome</keyword>
<evidence type="ECO:0000256" key="12">
    <source>
        <dbReference type="PIRSR" id="PIRSR605708-2"/>
    </source>
</evidence>
<keyword evidence="7" id="KW-0223">Dioxygenase</keyword>
<evidence type="ECO:0000256" key="3">
    <source>
        <dbReference type="ARBA" id="ARBA00007757"/>
    </source>
</evidence>
<accession>A0A8T9C1Y8</accession>
<keyword evidence="6" id="KW-0828">Tyrosine catabolism</keyword>
<dbReference type="Proteomes" id="UP000469558">
    <property type="component" value="Unassembled WGS sequence"/>
</dbReference>
<keyword evidence="9 12" id="KW-0408">Iron</keyword>
<dbReference type="GO" id="GO:0006572">
    <property type="term" value="P:L-tyrosine catabolic process"/>
    <property type="evidence" value="ECO:0007669"/>
    <property type="project" value="UniProtKB-KW"/>
</dbReference>
<protein>
    <recommendedName>
        <fullName evidence="4">homogentisate 1,2-dioxygenase</fullName>
        <ecNumber evidence="4">1.13.11.5</ecNumber>
    </recommendedName>
</protein>
<evidence type="ECO:0000313" key="15">
    <source>
        <dbReference type="EMBL" id="TVY76031.1"/>
    </source>
</evidence>
<feature type="active site" description="Proton acceptor" evidence="11">
    <location>
        <position position="350"/>
    </location>
</feature>
<feature type="binding site" evidence="12">
    <location>
        <position position="408"/>
    </location>
    <ligand>
        <name>homogentisate</name>
        <dbReference type="ChEBI" id="CHEBI:16169"/>
    </ligand>
</feature>
<dbReference type="PANTHER" id="PTHR11056:SF4">
    <property type="entry name" value="HOMOGENTISATE 1,2-DIOXYGENASE"/>
    <property type="match status" value="1"/>
</dbReference>
<comment type="pathway">
    <text evidence="2">Amino-acid degradation; L-phenylalanine degradation; acetoacetate and fumarate from L-phenylalanine: step 4/6.</text>
</comment>
<dbReference type="InterPro" id="IPR014710">
    <property type="entry name" value="RmlC-like_jellyroll"/>
</dbReference>
<dbReference type="NCBIfam" id="TIGR01015">
    <property type="entry name" value="hmgA"/>
    <property type="match status" value="1"/>
</dbReference>
<evidence type="ECO:0000256" key="8">
    <source>
        <dbReference type="ARBA" id="ARBA00023002"/>
    </source>
</evidence>
<dbReference type="GO" id="GO:0005737">
    <property type="term" value="C:cytoplasm"/>
    <property type="evidence" value="ECO:0007669"/>
    <property type="project" value="TreeGrafter"/>
</dbReference>
<evidence type="ECO:0000256" key="11">
    <source>
        <dbReference type="PIRSR" id="PIRSR605708-1"/>
    </source>
</evidence>
<dbReference type="PANTHER" id="PTHR11056">
    <property type="entry name" value="HOMOGENTISATE 1,2-DIOXYGENASE"/>
    <property type="match status" value="1"/>
</dbReference>
<evidence type="ECO:0000256" key="2">
    <source>
        <dbReference type="ARBA" id="ARBA00004704"/>
    </source>
</evidence>
<dbReference type="EMBL" id="QGMK01000881">
    <property type="protein sequence ID" value="TVY76031.1"/>
    <property type="molecule type" value="Genomic_DNA"/>
</dbReference>
<dbReference type="InterPro" id="IPR046451">
    <property type="entry name" value="HgmA_C"/>
</dbReference>
<feature type="binding site" evidence="12">
    <location>
        <position position="399"/>
    </location>
    <ligand>
        <name>Fe cation</name>
        <dbReference type="ChEBI" id="CHEBI:24875"/>
    </ligand>
</feature>
<gene>
    <name evidence="15" type="primary">hgd</name>
    <name evidence="15" type="ORF">LSUE1_G008568</name>
</gene>
<evidence type="ECO:0000256" key="6">
    <source>
        <dbReference type="ARBA" id="ARBA00022878"/>
    </source>
</evidence>
<evidence type="ECO:0000256" key="5">
    <source>
        <dbReference type="ARBA" id="ARBA00022723"/>
    </source>
</evidence>
<evidence type="ECO:0000259" key="14">
    <source>
        <dbReference type="Pfam" id="PF20510"/>
    </source>
</evidence>
<evidence type="ECO:0000256" key="9">
    <source>
        <dbReference type="ARBA" id="ARBA00023004"/>
    </source>
</evidence>
<name>A0A8T9C1Y8_9HELO</name>
<dbReference type="FunFam" id="2.60.120.10:FF:000034">
    <property type="entry name" value="Homogentisate 1,2-dioxygenase"/>
    <property type="match status" value="1"/>
</dbReference>
<reference evidence="15 16" key="1">
    <citation type="submission" date="2018-05" db="EMBL/GenBank/DDBJ databases">
        <title>Genome sequencing and assembly of the regulated plant pathogen Lachnellula willkommii and related sister species for the development of diagnostic species identification markers.</title>
        <authorList>
            <person name="Giroux E."/>
            <person name="Bilodeau G."/>
        </authorList>
    </citation>
    <scope>NUCLEOTIDE SEQUENCE [LARGE SCALE GENOMIC DNA]</scope>
    <source>
        <strain evidence="15 16">CBS 268.59</strain>
    </source>
</reference>
<dbReference type="EC" id="1.13.11.5" evidence="4"/>
<feature type="binding site" evidence="12">
    <location>
        <position position="429"/>
    </location>
    <ligand>
        <name>homogentisate</name>
        <dbReference type="ChEBI" id="CHEBI:16169"/>
    </ligand>
</feature>
<dbReference type="AlphaFoldDB" id="A0A8T9C1Y8"/>
<evidence type="ECO:0000256" key="10">
    <source>
        <dbReference type="ARBA" id="ARBA00023232"/>
    </source>
</evidence>
<feature type="domain" description="Homogentisate 1,2-dioxygenase C-terminal" evidence="13">
    <location>
        <begin position="339"/>
        <end position="491"/>
    </location>
</feature>
<feature type="domain" description="Homogentisate 1,2-dioxygenase N-terminal" evidence="14">
    <location>
        <begin position="68"/>
        <end position="337"/>
    </location>
</feature>
<dbReference type="Pfam" id="PF04209">
    <property type="entry name" value="HgmA_C"/>
    <property type="match status" value="1"/>
</dbReference>
<dbReference type="InterPro" id="IPR005708">
    <property type="entry name" value="Homogentis_dOase"/>
</dbReference>
<evidence type="ECO:0000259" key="13">
    <source>
        <dbReference type="Pfam" id="PF04209"/>
    </source>
</evidence>
<evidence type="ECO:0000256" key="7">
    <source>
        <dbReference type="ARBA" id="ARBA00022964"/>
    </source>
</evidence>
<feature type="binding site" evidence="12">
    <location>
        <position position="393"/>
    </location>
    <ligand>
        <name>Fe cation</name>
        <dbReference type="ChEBI" id="CHEBI:24875"/>
    </ligand>
</feature>